<evidence type="ECO:0000256" key="3">
    <source>
        <dbReference type="ARBA" id="ARBA00023274"/>
    </source>
</evidence>
<dbReference type="InterPro" id="IPR001515">
    <property type="entry name" value="Ribosomal_eL32"/>
</dbReference>
<dbReference type="CDD" id="cd00513">
    <property type="entry name" value="Ribosomal_L32_L32e"/>
    <property type="match status" value="1"/>
</dbReference>
<dbReference type="Pfam" id="PF01655">
    <property type="entry name" value="Ribosomal_L32e"/>
    <property type="match status" value="1"/>
</dbReference>
<keyword evidence="2" id="KW-0689">Ribosomal protein</keyword>
<sequence length="134" mass="15646">MVQPLKRVPIVKKHTKKFIRHQSDRKISVKESWRRPKGIDSRVRRKFRGCGINMPNIGYGSNKKTRHLLPNGFYKMVVHNVSDLELLMMHNRNYCAEVAKNVSTLKRRAIVQRAQQLNINITNGAARLRSQEDE</sequence>
<dbReference type="PANTHER" id="PTHR23413:SF1">
    <property type="entry name" value="RIBOSOMAL PROTEIN L32"/>
    <property type="match status" value="1"/>
</dbReference>
<dbReference type="GO" id="GO:0022625">
    <property type="term" value="C:cytosolic large ribosomal subunit"/>
    <property type="evidence" value="ECO:0007669"/>
    <property type="project" value="TreeGrafter"/>
</dbReference>
<dbReference type="EMBL" id="HBGG01035534">
    <property type="protein sequence ID" value="CAD9216344.1"/>
    <property type="molecule type" value="Transcribed_RNA"/>
</dbReference>
<dbReference type="InterPro" id="IPR036351">
    <property type="entry name" value="Ribosomal_eL32_sf"/>
</dbReference>
<keyword evidence="3" id="KW-0687">Ribonucleoprotein</keyword>
<protein>
    <recommendedName>
        <fullName evidence="5">60S ribosomal protein L32</fullName>
    </recommendedName>
</protein>
<proteinExistence type="inferred from homology"/>
<organism evidence="4">
    <name type="scientific">Tetraselmis chuii</name>
    <dbReference type="NCBI Taxonomy" id="63592"/>
    <lineage>
        <taxon>Eukaryota</taxon>
        <taxon>Viridiplantae</taxon>
        <taxon>Chlorophyta</taxon>
        <taxon>core chlorophytes</taxon>
        <taxon>Chlorodendrophyceae</taxon>
        <taxon>Chlorodendrales</taxon>
        <taxon>Chlorodendraceae</taxon>
        <taxon>Tetraselmis</taxon>
    </lineage>
</organism>
<dbReference type="SUPFAM" id="SSF52042">
    <property type="entry name" value="Ribosomal protein L32e"/>
    <property type="match status" value="1"/>
</dbReference>
<name>A0A7S1T300_9CHLO</name>
<dbReference type="PANTHER" id="PTHR23413">
    <property type="entry name" value="60S RIBOSOMAL PROTEIN L32 AND DNA-DIRECTED RNA POLYMERASE II, SUBUNIT N"/>
    <property type="match status" value="1"/>
</dbReference>
<evidence type="ECO:0008006" key="5">
    <source>
        <dbReference type="Google" id="ProtNLM"/>
    </source>
</evidence>
<dbReference type="GO" id="GO:0003735">
    <property type="term" value="F:structural constituent of ribosome"/>
    <property type="evidence" value="ECO:0007669"/>
    <property type="project" value="InterPro"/>
</dbReference>
<comment type="similarity">
    <text evidence="1">Belongs to the eukaryotic ribosomal protein eL32 family.</text>
</comment>
<dbReference type="SMART" id="SM01393">
    <property type="entry name" value="Ribosomal_L32e"/>
    <property type="match status" value="1"/>
</dbReference>
<accession>A0A7S1T300</accession>
<reference evidence="4" key="1">
    <citation type="submission" date="2021-01" db="EMBL/GenBank/DDBJ databases">
        <authorList>
            <person name="Corre E."/>
            <person name="Pelletier E."/>
            <person name="Niang G."/>
            <person name="Scheremetjew M."/>
            <person name="Finn R."/>
            <person name="Kale V."/>
            <person name="Holt S."/>
            <person name="Cochrane G."/>
            <person name="Meng A."/>
            <person name="Brown T."/>
            <person name="Cohen L."/>
        </authorList>
    </citation>
    <scope>NUCLEOTIDE SEQUENCE</scope>
    <source>
        <strain evidence="4">PLY429</strain>
    </source>
</reference>
<evidence type="ECO:0000256" key="2">
    <source>
        <dbReference type="ARBA" id="ARBA00022980"/>
    </source>
</evidence>
<evidence type="ECO:0000313" key="4">
    <source>
        <dbReference type="EMBL" id="CAD9216344.1"/>
    </source>
</evidence>
<gene>
    <name evidence="4" type="ORF">TCHU04912_LOCUS18584</name>
</gene>
<dbReference type="AlphaFoldDB" id="A0A7S1T300"/>
<dbReference type="GO" id="GO:0006412">
    <property type="term" value="P:translation"/>
    <property type="evidence" value="ECO:0007669"/>
    <property type="project" value="InterPro"/>
</dbReference>
<evidence type="ECO:0000256" key="1">
    <source>
        <dbReference type="ARBA" id="ARBA00008431"/>
    </source>
</evidence>